<comment type="caution">
    <text evidence="1">The sequence shown here is derived from an EMBL/GenBank/DDBJ whole genome shotgun (WGS) entry which is preliminary data.</text>
</comment>
<accession>K2G5F2</accession>
<gene>
    <name evidence="1" type="ORF">ACD_2C00159G0001</name>
</gene>
<name>K2G5F2_9BACT</name>
<dbReference type="AlphaFoldDB" id="K2G5F2"/>
<proteinExistence type="predicted"/>
<dbReference type="EMBL" id="AMFJ01000159">
    <property type="protein sequence ID" value="EKE29507.1"/>
    <property type="molecule type" value="Genomic_DNA"/>
</dbReference>
<organism evidence="1">
    <name type="scientific">uncultured bacterium</name>
    <name type="common">gcode 4</name>
    <dbReference type="NCBI Taxonomy" id="1234023"/>
    <lineage>
        <taxon>Bacteria</taxon>
        <taxon>environmental samples</taxon>
    </lineage>
</organism>
<protein>
    <submittedName>
        <fullName evidence="1">Uncharacterized protein</fullName>
    </submittedName>
</protein>
<sequence length="64" mass="7363">MTIPKREPDVKYLCDGVIYNEAEMDWARLIMDLEDQTEMAEESDRFTEETGKVFPAGESISFLA</sequence>
<reference evidence="1" key="1">
    <citation type="journal article" date="2012" name="Science">
        <title>Fermentation, hydrogen, and sulfur metabolism in multiple uncultivated bacterial phyla.</title>
        <authorList>
            <person name="Wrighton K.C."/>
            <person name="Thomas B.C."/>
            <person name="Sharon I."/>
            <person name="Miller C.S."/>
            <person name="Castelle C.J."/>
            <person name="VerBerkmoes N.C."/>
            <person name="Wilkins M.J."/>
            <person name="Hettich R.L."/>
            <person name="Lipton M.S."/>
            <person name="Williams K.H."/>
            <person name="Long P.E."/>
            <person name="Banfield J.F."/>
        </authorList>
    </citation>
    <scope>NUCLEOTIDE SEQUENCE [LARGE SCALE GENOMIC DNA]</scope>
</reference>
<evidence type="ECO:0000313" key="1">
    <source>
        <dbReference type="EMBL" id="EKE29507.1"/>
    </source>
</evidence>